<reference evidence="3 4" key="1">
    <citation type="submission" date="2022-03" db="EMBL/GenBank/DDBJ databases">
        <authorList>
            <person name="Macdonald S."/>
            <person name="Ahmed S."/>
            <person name="Newling K."/>
        </authorList>
    </citation>
    <scope>NUCLEOTIDE SEQUENCE [LARGE SCALE GENOMIC DNA]</scope>
</reference>
<comment type="caution">
    <text evidence="3">The sequence shown here is derived from an EMBL/GenBank/DDBJ whole genome shotgun (WGS) entry which is preliminary data.</text>
</comment>
<evidence type="ECO:0000256" key="1">
    <source>
        <dbReference type="SAM" id="MobiDB-lite"/>
    </source>
</evidence>
<dbReference type="SUPFAM" id="SSF54236">
    <property type="entry name" value="Ubiquitin-like"/>
    <property type="match status" value="1"/>
</dbReference>
<feature type="compositionally biased region" description="Basic and acidic residues" evidence="1">
    <location>
        <begin position="81"/>
        <end position="164"/>
    </location>
</feature>
<accession>A0ABC8LF21</accession>
<dbReference type="PANTHER" id="PTHR10621:SF61">
    <property type="entry name" value="UBIQUITIN FAMILY PROTEIN"/>
    <property type="match status" value="1"/>
</dbReference>
<evidence type="ECO:0000259" key="2">
    <source>
        <dbReference type="PROSITE" id="PS50053"/>
    </source>
</evidence>
<organism evidence="3 4">
    <name type="scientific">Eruca vesicaria subsp. sativa</name>
    <name type="common">Garden rocket</name>
    <name type="synonym">Eruca sativa</name>
    <dbReference type="NCBI Taxonomy" id="29727"/>
    <lineage>
        <taxon>Eukaryota</taxon>
        <taxon>Viridiplantae</taxon>
        <taxon>Streptophyta</taxon>
        <taxon>Embryophyta</taxon>
        <taxon>Tracheophyta</taxon>
        <taxon>Spermatophyta</taxon>
        <taxon>Magnoliopsida</taxon>
        <taxon>eudicotyledons</taxon>
        <taxon>Gunneridae</taxon>
        <taxon>Pentapetalae</taxon>
        <taxon>rosids</taxon>
        <taxon>malvids</taxon>
        <taxon>Brassicales</taxon>
        <taxon>Brassicaceae</taxon>
        <taxon>Brassiceae</taxon>
        <taxon>Eruca</taxon>
    </lineage>
</organism>
<keyword evidence="4" id="KW-1185">Reference proteome</keyword>
<dbReference type="InterPro" id="IPR029071">
    <property type="entry name" value="Ubiquitin-like_domsf"/>
</dbReference>
<dbReference type="InterPro" id="IPR000626">
    <property type="entry name" value="Ubiquitin-like_dom"/>
</dbReference>
<dbReference type="Gene3D" id="3.10.20.90">
    <property type="entry name" value="Phosphatidylinositol 3-kinase Catalytic Subunit, Chain A, domain 1"/>
    <property type="match status" value="1"/>
</dbReference>
<dbReference type="AlphaFoldDB" id="A0ABC8LF21"/>
<evidence type="ECO:0000313" key="4">
    <source>
        <dbReference type="Proteomes" id="UP001642260"/>
    </source>
</evidence>
<dbReference type="PROSITE" id="PS50053">
    <property type="entry name" value="UBIQUITIN_2"/>
    <property type="match status" value="1"/>
</dbReference>
<dbReference type="Proteomes" id="UP001642260">
    <property type="component" value="Unassembled WGS sequence"/>
</dbReference>
<sequence length="170" mass="19537">MKVSVEIITGTFIDTEVNENATVRELKEKIATEVQLSVSRLILVVGHEEERRMVTEDEDEKKLKDLGVREDSHMYLFFKHPDLVYKEEKPQGKEDDASMKEIAESKRGNGEEDEEAKEKTHGEKEDTAMKNGEEDREKEKKNVEETKDNEDGKEKASEGEKGENEMDMVS</sequence>
<proteinExistence type="predicted"/>
<name>A0ABC8LF21_ERUVS</name>
<dbReference type="CDD" id="cd17039">
    <property type="entry name" value="Ubl_ubiquitin_like"/>
    <property type="match status" value="1"/>
</dbReference>
<feature type="region of interest" description="Disordered" evidence="1">
    <location>
        <begin position="81"/>
        <end position="170"/>
    </location>
</feature>
<dbReference type="PANTHER" id="PTHR10621">
    <property type="entry name" value="UV EXCISION REPAIR PROTEIN RAD23"/>
    <property type="match status" value="1"/>
</dbReference>
<evidence type="ECO:0000313" key="3">
    <source>
        <dbReference type="EMBL" id="CAH8382022.1"/>
    </source>
</evidence>
<protein>
    <recommendedName>
        <fullName evidence="2">Ubiquitin-like domain-containing protein</fullName>
    </recommendedName>
</protein>
<dbReference type="EMBL" id="CAKOAT010538487">
    <property type="protein sequence ID" value="CAH8382022.1"/>
    <property type="molecule type" value="Genomic_DNA"/>
</dbReference>
<gene>
    <name evidence="3" type="ORF">ERUC_LOCUS34505</name>
</gene>
<feature type="domain" description="Ubiquitin-like" evidence="2">
    <location>
        <begin position="1"/>
        <end position="83"/>
    </location>
</feature>